<dbReference type="RefSeq" id="WP_205188405.1">
    <property type="nucleotide sequence ID" value="NZ_JAFBFC010000006.1"/>
</dbReference>
<dbReference type="EMBL" id="JAFBFC010000006">
    <property type="protein sequence ID" value="MBM7704411.1"/>
    <property type="molecule type" value="Genomic_DNA"/>
</dbReference>
<protein>
    <submittedName>
        <fullName evidence="1">Uncharacterized protein</fullName>
    </submittedName>
</protein>
<proteinExistence type="predicted"/>
<evidence type="ECO:0000313" key="2">
    <source>
        <dbReference type="Proteomes" id="UP000809829"/>
    </source>
</evidence>
<comment type="caution">
    <text evidence="1">The sequence shown here is derived from an EMBL/GenBank/DDBJ whole genome shotgun (WGS) entry which is preliminary data.</text>
</comment>
<evidence type="ECO:0000313" key="1">
    <source>
        <dbReference type="EMBL" id="MBM7704411.1"/>
    </source>
</evidence>
<accession>A0ABS2QY47</accession>
<dbReference type="Proteomes" id="UP000809829">
    <property type="component" value="Unassembled WGS sequence"/>
</dbReference>
<reference evidence="1 2" key="1">
    <citation type="submission" date="2021-01" db="EMBL/GenBank/DDBJ databases">
        <title>Genomic Encyclopedia of Type Strains, Phase IV (KMG-IV): sequencing the most valuable type-strain genomes for metagenomic binning, comparative biology and taxonomic classification.</title>
        <authorList>
            <person name="Goeker M."/>
        </authorList>
    </citation>
    <scope>NUCLEOTIDE SEQUENCE [LARGE SCALE GENOMIC DNA]</scope>
    <source>
        <strain evidence="1 2">DSM 104297</strain>
    </source>
</reference>
<gene>
    <name evidence="1" type="ORF">JOC83_003266</name>
</gene>
<keyword evidence="2" id="KW-1185">Reference proteome</keyword>
<sequence>MQDYYDLFIQNGFELTKETAKAAEFTSLGHKEVVYLLLDRKDMTMVLHPKTVEASKSLQRKCEEKKSHSTALTQFPKEIHNGQNPIQYGYALKLTTVGELDAFLAGFNCRDHL</sequence>
<organism evidence="1 2">
    <name type="scientific">Priestia iocasae</name>
    <dbReference type="NCBI Taxonomy" id="2291674"/>
    <lineage>
        <taxon>Bacteria</taxon>
        <taxon>Bacillati</taxon>
        <taxon>Bacillota</taxon>
        <taxon>Bacilli</taxon>
        <taxon>Bacillales</taxon>
        <taxon>Bacillaceae</taxon>
        <taxon>Priestia</taxon>
    </lineage>
</organism>
<name>A0ABS2QY47_9BACI</name>